<feature type="region of interest" description="Disordered" evidence="1">
    <location>
        <begin position="4657"/>
        <end position="4677"/>
    </location>
</feature>
<dbReference type="GeneID" id="113403086"/>
<feature type="compositionally biased region" description="Basic residues" evidence="1">
    <location>
        <begin position="3885"/>
        <end position="3897"/>
    </location>
</feature>
<feature type="region of interest" description="Disordered" evidence="1">
    <location>
        <begin position="1969"/>
        <end position="1988"/>
    </location>
</feature>
<feature type="region of interest" description="Disordered" evidence="1">
    <location>
        <begin position="1810"/>
        <end position="1833"/>
    </location>
</feature>
<feature type="region of interest" description="Disordered" evidence="1">
    <location>
        <begin position="409"/>
        <end position="429"/>
    </location>
</feature>
<feature type="region of interest" description="Disordered" evidence="1">
    <location>
        <begin position="3838"/>
        <end position="3862"/>
    </location>
</feature>
<feature type="region of interest" description="Disordered" evidence="1">
    <location>
        <begin position="873"/>
        <end position="897"/>
    </location>
</feature>
<proteinExistence type="predicted"/>
<evidence type="ECO:0000256" key="1">
    <source>
        <dbReference type="SAM" id="MobiDB-lite"/>
    </source>
</evidence>
<accession>A0ABM4AZ12</accession>
<feature type="region of interest" description="Disordered" evidence="1">
    <location>
        <begin position="4029"/>
        <end position="4048"/>
    </location>
</feature>
<feature type="region of interest" description="Disordered" evidence="1">
    <location>
        <begin position="249"/>
        <end position="273"/>
    </location>
</feature>
<dbReference type="Proteomes" id="UP001652626">
    <property type="component" value="Chromosome Z"/>
</dbReference>
<feature type="region of interest" description="Disordered" evidence="1">
    <location>
        <begin position="1033"/>
        <end position="1053"/>
    </location>
</feature>
<feature type="region of interest" description="Disordered" evidence="1">
    <location>
        <begin position="5398"/>
        <end position="5422"/>
    </location>
</feature>
<feature type="region of interest" description="Disordered" evidence="1">
    <location>
        <begin position="5281"/>
        <end position="5301"/>
    </location>
</feature>
<feature type="compositionally biased region" description="Basic residues" evidence="1">
    <location>
        <begin position="3417"/>
        <end position="3429"/>
    </location>
</feature>
<feature type="region of interest" description="Disordered" evidence="1">
    <location>
        <begin position="1657"/>
        <end position="1676"/>
    </location>
</feature>
<protein>
    <submittedName>
        <fullName evidence="3">Titin-like</fullName>
    </submittedName>
</protein>
<feature type="compositionally biased region" description="Basic residues" evidence="1">
    <location>
        <begin position="141"/>
        <end position="154"/>
    </location>
</feature>
<feature type="region of interest" description="Disordered" evidence="1">
    <location>
        <begin position="6489"/>
        <end position="6514"/>
    </location>
</feature>
<organism evidence="2 3">
    <name type="scientific">Vanessa tameamea</name>
    <name type="common">Kamehameha butterfly</name>
    <dbReference type="NCBI Taxonomy" id="334116"/>
    <lineage>
        <taxon>Eukaryota</taxon>
        <taxon>Metazoa</taxon>
        <taxon>Ecdysozoa</taxon>
        <taxon>Arthropoda</taxon>
        <taxon>Hexapoda</taxon>
        <taxon>Insecta</taxon>
        <taxon>Pterygota</taxon>
        <taxon>Neoptera</taxon>
        <taxon>Endopterygota</taxon>
        <taxon>Lepidoptera</taxon>
        <taxon>Glossata</taxon>
        <taxon>Ditrysia</taxon>
        <taxon>Papilionoidea</taxon>
        <taxon>Nymphalidae</taxon>
        <taxon>Nymphalinae</taxon>
        <taxon>Vanessa</taxon>
    </lineage>
</organism>
<feature type="region of interest" description="Disordered" evidence="1">
    <location>
        <begin position="3994"/>
        <end position="4017"/>
    </location>
</feature>
<feature type="region of interest" description="Disordered" evidence="1">
    <location>
        <begin position="909"/>
        <end position="928"/>
    </location>
</feature>
<gene>
    <name evidence="3" type="primary">LOC113403086</name>
</gene>
<feature type="region of interest" description="Disordered" evidence="1">
    <location>
        <begin position="597"/>
        <end position="616"/>
    </location>
</feature>
<feature type="compositionally biased region" description="Basic residues" evidence="1">
    <location>
        <begin position="6537"/>
        <end position="6549"/>
    </location>
</feature>
<feature type="compositionally biased region" description="Basic residues" evidence="1">
    <location>
        <begin position="5913"/>
        <end position="5925"/>
    </location>
</feature>
<feature type="region of interest" description="Disordered" evidence="1">
    <location>
        <begin position="5086"/>
        <end position="5109"/>
    </location>
</feature>
<reference evidence="3" key="1">
    <citation type="submission" date="2025-08" db="UniProtKB">
        <authorList>
            <consortium name="RefSeq"/>
        </authorList>
    </citation>
    <scope>IDENTIFICATION</scope>
    <source>
        <tissue evidence="3">Whole body</tissue>
    </source>
</reference>
<feature type="compositionally biased region" description="Basic residues" evidence="1">
    <location>
        <begin position="4665"/>
        <end position="4677"/>
    </location>
</feature>
<feature type="region of interest" description="Disordered" evidence="1">
    <location>
        <begin position="3058"/>
        <end position="3082"/>
    </location>
</feature>
<evidence type="ECO:0000313" key="3">
    <source>
        <dbReference type="RefSeq" id="XP_064076534.1"/>
    </source>
</evidence>
<feature type="region of interest" description="Disordered" evidence="1">
    <location>
        <begin position="2157"/>
        <end position="2176"/>
    </location>
</feature>
<feature type="region of interest" description="Disordered" evidence="1">
    <location>
        <begin position="134"/>
        <end position="154"/>
    </location>
</feature>
<feature type="region of interest" description="Disordered" evidence="1">
    <location>
        <begin position="2469"/>
        <end position="2488"/>
    </location>
</feature>
<feature type="region of interest" description="Disordered" evidence="1">
    <location>
        <begin position="4774"/>
        <end position="4798"/>
    </location>
</feature>
<feature type="compositionally biased region" description="Basic residues" evidence="1">
    <location>
        <begin position="6381"/>
        <end position="6395"/>
    </location>
</feature>
<feature type="region of interest" description="Disordered" evidence="1">
    <location>
        <begin position="6530"/>
        <end position="6549"/>
    </location>
</feature>
<feature type="region of interest" description="Disordered" evidence="1">
    <location>
        <begin position="4618"/>
        <end position="4642"/>
    </location>
</feature>
<name>A0ABM4AZ12_VANTA</name>
<feature type="region of interest" description="Disordered" evidence="1">
    <location>
        <begin position="1498"/>
        <end position="1522"/>
    </location>
</feature>
<sequence length="6711" mass="752648">MVETTQIITEQEDDKTPVTFVHKTEELIHDTVTPLVDLLTPEKARIIEEAPEEVKVTEVVSKIGDKKAVKTTKRVIKKQKGPKQEVTEIITVEKDGEEPVTTVTVSEDKSPEEIESQPIEIVEFPEESMIEEIKSPDGKSKQKKITKRTIKKKVGPRVDTTHITTTHEEDKAPVISVHTTHEFTDDTLTTLDDLHEPVHAQVIEEAPEEVKVTQTVTEQGDTKTVKTTKRVIKKPKGLKQEVTEITTVENEGEEPVTTVTVREEKSPEEGDTQTTEIVELPEETFVERVESPEGKPKQKKTTKRIIKKKVGPKLETTQIITEQDDDETPVTFVHKTEELIHDTVTPLVDLLTPEKARIIEEAPEEVKVTEVVSKIGDKKTVKTTKRVIKKQKGPKQEVTEIITVEKDGEEPVTTVTVSEDKSPEEVESQPIEIVELPEESTIEEIKSPDGKFKQKKITKRTIKKKVGPRVDTTHITTTHEEDKAPVISVHTTHEFTDDTLNTLDDLHEPVHAQVIEEAPEEVKVTQTVTEQGDTKTVKTTKRVIKKPKGLKQEVTEITTVENEGEEPVTTVTVREEKSPEEGDTQTTEIVELPEETFVESVESPEGKPKQKKTTKRIIKKKVGPKLETTQIITEQEDDETPVTFVHKTEELIHDTVTPLVDLLTPEKARIIEEAPEEVKVTEVVSKIGDKKTVKTTKRVIKKQKGPKQEVTEIITVEKDGEEPVTTVTVSEDKSPEEVESQPIEIVELPEESTIEEIKSPDGKFKQKKITKRTIKKKVGPRVDTTQITTTHEEDKAPVISVHTTNEFTDDTLTTLDDLHEPVHAQVIEEAPEEVKVTQTVTEQGDTKTVKTTKRVIKKPKGLKQEVTEITTVENEGEEPVTTVTVREEKSPEDGDTQTTEIVELPEETFVESVESPEGKPKQKKTTKRIIKKKVGPKLETTQIITEQEDDETPVTFVHKTEELIHDTVTPLVDLLTPEKARIIEEAPEEVKVTEVVSKIGDKKTVKTTKRVIKKQKGPKQEVTEIITVEKDGEEPVTTVTVSEDKSPEEVESQPIEIVELPEESTIEEIKSPDGKFKQKKITKRTIKKKVGPRVDTTQITTTHEEDKAPVISVHTTNEFTDDTLTTLDDLHEPVHAQVIEEAPEEVKVTQTVTEQGDTKTVKTTKRVIKKPKGLKQEVTEITTVENEGEEPVTTVTVREEKSPEDGDTQTTEIVELPEETFVESVESPEGKPKQKKTTKRIIKKKVGPKLETTQIITEQEDDETPVTFVHKTEELIHDTVTPLVDLLTPEKARIIEEAPEEVKVTEVVSKIGDKKTVKTTKRVIKKQKGPKQELTEIITVEKDGEEPVSTVTVSEDKSPEEVESQPIEIVELPEESTIEEIKSPDGKFKQKKITKRTIKKKVGPRVDTTQITTTHEEDKAPVISVHTTHEFTDDTLTTLDDLHEPVHAQVIEEAPEEVKVTQTVTEQGDTKTVKTTKRVIKKPKGLKQEVTEITTVENEGEEPVTTVTVTEEKSPEEVDTQTTEIVELPEETFVESVESPEGKPKQKKTTKRIIKKKVGPKLETTQIITEQEDDETPVTFVHKTEELIHDTVTPLVDLLTPEKARIIEEAPEEVKVTEVVSKIGDKKTVKTTKRVIKKQKGPKQEVTEIITVEKDGEEPVTTVTVSEDKSPEEVESQPIEIVELPEESTIEEIKSPDGKFKQKKITKRTIKKKVGPRVDTTQITTTHEEDKAPVISVHTTNEFTDDTLTTLDDLHEPVHAQVIEEAPEEVKVTQTVTEQGDTKTVKTTKRVIKKPKGLKQEVTEITTVENEGEEPVTTVTVREEKSPEDGDTQTTEIVELPEETFVESVESPEGKPKQKKTTKRIIKKKVGPKLETTQIITEQEDDETPVTFVHKTEELIHDTVTPLVDLLTPEKARIIEEAPEEVKVTEVVSKIGDKKTVKTTKRVIKKQKGPKQELTEIITVEKDGEEPVSTVTVSEDKSPEEVESQPIEIVELPEESTIEEIKSPDGKFKQKKITKRTIKKKVGPRVDTTQITTTHEEDKAPVISVHTTHEFTDDTLTTLDDLHEPVHAQVIEEAPEEVKVTQTVTEQGDTKTVKTTKRVIKKPKGLKQEVTEITTVENEGEEPVTTVTVTEEKSPEEVDTQTTEIVELPEETFVESVESPEGKPKQKKTTKRIIKKKVGPKLETTQIITEQEDDETPVTFVHKTEELIHDTVTPLVDLFTPEKARIIEEAPEEVKVTEVVSKIGDKKTVKTTKRVIKKQKGPKQEVTEIITVEKDGEEPVTTVTVSEDKSPEEVESQPIEIVELPEESTIEEIKSPDGKFKQKKITKRTIKKKVGPRVDTTQITTTHEEDKAPVISVHTTHEFTDDTLTTLDDLHEPVHAQVIQEAPEEVKVTRTVTEQGDTKTVKTTKRVIKKPKGLKQEVTEITTVENEGEEPVTTVTVREEKSPEEGDTQTTEIVELPEETFVESVESPEGKPKQKKTTKRIIKKKVGPKLETTQIITEQEDDETPITFVHKIEELIHDTVTPLVDLLTPEKARIIEEAPEEVKVTEVVSKIGDKKTVKATKRVIKKQKGPKQEVTEIITVEKDGEEPVTTVTVSEDKSPEEVESQPIEIVELPEESTIEEIKSPDGKFKQKKITKRTIKKKVGPRVDTTQITTTHEEDKAPVISVHTTHEFTDDTLTTLDDLHEPVHAQVIEEAPEEVKVTQTVTEQGDTKTVKTTKRVIKKPKGLKQEVTEITTVENEGEEPVITVTVTEEKSPEEGDTQTTEIVELPEETFVESVESPEGKPKQKKTTKRIIKKKVGPKLETTQIITEQEDDETPVTFVHKTEELIHDTVTPLVDLLTPEKARIIEEAPEEVKVTEVVSKIGDKKTVKTTKRVIKKQKGPKQEVTEIITVEKDGEEPVTTVTVSEDKSPEEAESQPIEIVELPEESTIEEIKSPDGKFKQKKITKRTIKKKVGPRVDTTQITTTHEEDKAPVISVHTTHEFTDDTLTTLDDLHEPVHAQVIEEAPEEVKVTQTVTEQGDTKTVKTTKRVIKKPKGLKQEVTEITTVENEGEEPVTTVTVREEKSPEEGETQTTEIVELPEETFVENVESPEGKPQQKKTTKRIIKKKVGPKLETIQIITEQEDDETPVTFVHKTEELIHDTVTPLVDLLTPEKARIIEEAPEEVKVTEVVSKIGDKKTIKTTKRVIKKQKGPKQEVTEIITIEKDGEEPVTTVTVSEDKSPEEVESQPIEIVELPEESTIEEIKSPDGKSKQKKITKRTIKKKVGPRVDTTHITTTHEDDKAPVVAVHTTHEFTDDTLTTLDDLHEPVHAQVIEEAPEEVKVTQTVTEQGDTKTVKTTKRVIKKPKGLKQEVTEITTVENEGEEPVTTVTVREEKSPEEGDTQTTEIVELPEESTIEEIKSPDGKSKQKKITKRTIKKKVGPRVDTTHITTTHEDDKAPVVSVHTTHEFTDDTLTIFDDLHEPVHAQVIEEAPEEVKVTQTVTEQGDTKTVKTTKRVIKKPKGLKQEVTEITTVENEGEEPVTTVTVTEEKSPEEVDTQTTEIVELPEETFVESVESPEGKPKQKKTTKRIIKKKVGPKLETTQIITEQEDDESPVTFVHKTEELIHDTVTPLVDLLTPEKARIIEEAPEEVKVTEVVSKIGDKKTVKTTKRVIKKQKGPKQEVTEIITIEKDGEEPVTTVTVSEDKSPEEVESQPIEIVELPEESTIEENKSPDGKFKQKKITKRTIKKKVGPRVDTTHITTTHEDDKAPVVAVHTTHEFTDDTLTTLDDLHEPVHAQVIEEAPEEVKVTQTVTEQGDTKTVKTTKRVIKKPKGLKQEVTEITTVENEGEEPVTTVTVREEKSPEEGDTQTTEIVELPEESTIEEIKSPDGKSKQKKITKRTIKKKVGPRVDTTHITTTHEDDKAPVVSVHTTHEFTDDTLTIFDDLHEPVHAQVIEEAPEEVKVTQTVTEQGDTKTVKTTKRVIKKPKGLKQEVTEITTVENEGEEPATTVTVTEEKSPEEGDTQTTEIVELPEETFVESVESPEGKPKQKKTTKRIIKKKVGPKLETTQIITEQEDDETPVTFVHKTEELIHDTVTPLVDLLTPEKARIIEEAPEEVKVTEVVSKIGDKKTVKTTKRVIKKQKGPKQEVTEIITVEKDGEESVTTVTVSEDKSPEEVESQPIEIVELPEESTIEEIKSPDGKFKQKKITKRTIKKKVGPRVDTTQITTTHEEDKAPVISVHTIHEFTDDTFTTLDDLHEPVHAQVIEEAPEEVKVTQTVTEQGDTKTVKTTKRVIKKPKGLKQEVTEITTVENEGEEPVTTVTVTEEKSPEEGETQTTEIVELPEETFVENVESPEGKPQQKKTTKRIIKKKVGPKLETTQIITEQEDDETPVTFVHKTVELIHDTVTPLVDLLTPEKARIIEEAPEEVKVTEVVSKIGDKKTIKTTKRVIKKQKGPKQEVTEIITIEKDGEEPVTTVTVSEDKSPEEVESQPIEIVELPEESTIEEIKSPDGKPKQKKITKRTIKKKVGPRVDTTHITTTHEDDKAPVVAVHTTHEFTDDTLTTLDDLHEPVHAQVIEEAPEEVKVTQTVTEQGDTKTVKTTKRVIKKPKGLKQEVTEITTVENEGEEPVTTVTVTEEKSPEEGDTQTTEIVELPEESTIEEIKSPDGKSKQKKITKRTIKKKVGPRVDTTHITTTHEDDKAPVVSVHTTHEFTDDTLTIFDDLHEPVHAQVIEEAPEEVKVTQTVTEQGDTKTVKTTKRVIKKPKGLKQEVTEITTVENEGEEPVTTVTVTEEKSPEEGETQTTEIVELPEETFVENVESPEGKPQQKKTTKRIIKKKVGPKLETTQIITEQEDDETPVTFVHKTEELIHDTVTPLVDLLTPEKARIIEEAPEEVKVTEVVSKIGDKKTIKTTKRVIKKQKGPKQEVTEIITIEKDGEEPVTTVTVSEDKSPEEVESQPIEIVELPEESTIEEIKSPDGKSKQKKITKRTIKKKVGPRVDTTHITTTHEDDKAPVVAVHTTHEFTDDTLTTLDDLHEPVHAQVIEEAPEEVKVTQTVTEQGDTKTVKTTKRVIKKPKGLKQEVTEITTVENEGEEPVTTVTVTEEKSPEEGDTQTAEIVELPEESTIEEIKSPDGKSKQKIITKRTIKKKVGPRVDTTHITTTHEDDKAPVVSVHTTHEFTDDTLTTLDDLHEPVHAQVIEDAPEEVKVTQTVTEQGDTKTVKTTKRVIKKPKGLKQEVTEITTVENEGEEPVTTVTVTEEKSPEEGDTQTTEIVELPEESTIEEIKSPDGKSKQKKITKRTIKKKVGPRVDTTHITTTHEDDKAPVVSVHTTHEFTDDTLTIFDDLHEPVHAQVIEEAPEEVKVTQTVTEQGDTKTVKTTKRVIKKPKGLKQEVTEITTVENEGEEPVTTVTVTEEKSPEEGETQTTEIVELPEETFVENVESPEGKPQQKKTTKRIIKKKVGPKLETTQIITEQEDDETPVTFVHKTEELIHDTVTPLVDLLTPEKARIIEEAPEEVKVTEVVSKIGDKKTIKTTKRVIKKQKGPKQEVTEIITIEKDGEEPVTTVTVSEDKSPEEVESQPIEIVELPEESTIEEIKSLDGKSKQKKITKRTIKKKVGPRVDTTHITTTHEDDKAPVVAVHTTHEFTDDTLTTLDDLHEPVHAQVIEEAPEEVKVTQTVTEQGDTKTVKTTKRVIKKPKGLKQEVTEITTVENEGEEPVTTVTVTEEKSPEEGDTQTTEIVELPEESTIEEIKSPDGKSKQKKITKRTIKKKVGPRVDTTHITTTHEDDKAPVVAVHTTHEFTDDTLTTLDDLHEPVHAQVIEEAPEEVKVTQTVTEQGDTKTVKTTKRVIKKPKGLKQEVTEITTVENEGEEPVTTVTVTEEKSPEEGDTQTTEIVELPEESTIEEIKSPDGKSKQKKITKRTIKKKVGPRVDTTHITTTHEDDKAPVVSVHTTHEFTDDTLTIFDDLHEPVHAPVIEEAPEEVKVTQTVTEQGDTKTVKTTKRVIKKPKGLKQEVTEITTVENEGEEPVTTVTVTEEKSPEEGETQTTEIVELPEETFVENVESPEGKPQQKKTTKRIIKKKVGPKLETTQIITEQEDDESPVTFVHKTEELIHDTVTPLVDLLTPEKARIIEEAPEEVKVTEVVSKIGDKKTVKTTKRVIKKQKGPKQEVTEIITIEKDGEEPVTTITVSEDKSPEEVESQPIEIVELPEESTIEENKSPDGKFKQKKITKRTIKKKVGPRVDTTQITTTHEEDKAPVISVHTTHEFTDDTLTTLDDLHEPVHAQVIEEAPEEVKVTQTVTEQGDTKTVKTTKRVIKKPKGLKQEVTEITTVENEGEEPVTTVTVREEKSPEEEDTLTAEIVELPEESTIEEIKSPDGKSTQKKITKRTMKKKVGPRVDTTHITTTHEDDKAPVVSVHTTHEFTDDTLTIFDDLHEPVHAQVIEEAPEEVKVTQTVTEQGDTKTVKTTKRVIKKPKGLKQEVTEITTVENEGEEPVTTVTVREEKSPEEGDTQTTEIVELPEESTIEEIKSPEGKSKQKKITKRTIKKKVGPRVDTTHITTTHEDDKAPVVSVHTTHEFTDDTLTTLDDLHEPVHAQVIEEAPEEFKVTQTVTEQGDTKTIKTTKCVIKKPKGLKHEVTEITTVENEEEPVTTVTVTEEKSPVVEDTQILEIVNFPDEIIVGEMNSPKVLLAICFMCYTVNNDNILTVFAE</sequence>
<feature type="region of interest" description="Disordered" evidence="1">
    <location>
        <begin position="6022"/>
        <end position="6046"/>
    </location>
</feature>
<feature type="region of interest" description="Disordered" evidence="1">
    <location>
        <begin position="2433"/>
        <end position="2457"/>
    </location>
</feature>
<evidence type="ECO:0000313" key="2">
    <source>
        <dbReference type="Proteomes" id="UP001652626"/>
    </source>
</evidence>
<feature type="region of interest" description="Disordered" evidence="1">
    <location>
        <begin position="5866"/>
        <end position="5890"/>
    </location>
</feature>
<feature type="compositionally biased region" description="Basic residues" evidence="1">
    <location>
        <begin position="5289"/>
        <end position="5301"/>
    </location>
</feature>
<feature type="region of interest" description="Disordered" evidence="1">
    <location>
        <begin position="4306"/>
        <end position="4330"/>
    </location>
</feature>
<feature type="region of interest" description="Disordered" evidence="1">
    <location>
        <begin position="3409"/>
        <end position="3429"/>
    </location>
</feature>
<feature type="region of interest" description="Disordered" evidence="1">
    <location>
        <begin position="5905"/>
        <end position="5925"/>
    </location>
</feature>
<feature type="region of interest" description="Disordered" evidence="1">
    <location>
        <begin position="6374"/>
        <end position="6396"/>
    </location>
</feature>
<feature type="region of interest" description="Disordered" evidence="1">
    <location>
        <begin position="5710"/>
        <end position="5734"/>
    </location>
</feature>
<feature type="region of interest" description="Disordered" evidence="1">
    <location>
        <begin position="1187"/>
        <end position="1209"/>
    </location>
</feature>
<keyword evidence="2" id="KW-1185">Reference proteome</keyword>
<feature type="region of interest" description="Disordered" evidence="1">
    <location>
        <begin position="5242"/>
        <end position="5266"/>
    </location>
</feature>
<feature type="region of interest" description="Disordered" evidence="1">
    <location>
        <begin position="561"/>
        <end position="585"/>
    </location>
</feature>
<feature type="region of interest" description="Disordered" evidence="1">
    <location>
        <begin position="3877"/>
        <end position="3897"/>
    </location>
</feature>
<feature type="region of interest" description="Disordered" evidence="1">
    <location>
        <begin position="3370"/>
        <end position="3394"/>
    </location>
</feature>
<dbReference type="RefSeq" id="XP_064076534.1">
    <property type="nucleotide sequence ID" value="XM_064220464.1"/>
</dbReference>